<evidence type="ECO:0000256" key="2">
    <source>
        <dbReference type="ARBA" id="ARBA00023125"/>
    </source>
</evidence>
<keyword evidence="2" id="KW-0238">DNA-binding</keyword>
<dbReference type="AlphaFoldDB" id="A0A923IDN9"/>
<protein>
    <submittedName>
        <fullName evidence="5">Helix-turn-helix transcriptional regulator</fullName>
    </submittedName>
</protein>
<keyword evidence="6" id="KW-1185">Reference proteome</keyword>
<comment type="caution">
    <text evidence="5">The sequence shown here is derived from an EMBL/GenBank/DDBJ whole genome shotgun (WGS) entry which is preliminary data.</text>
</comment>
<dbReference type="PANTHER" id="PTHR43280:SF2">
    <property type="entry name" value="HTH-TYPE TRANSCRIPTIONAL REGULATOR EXSA"/>
    <property type="match status" value="1"/>
</dbReference>
<organism evidence="5 6">
    <name type="scientific">Anaerofilum hominis</name>
    <dbReference type="NCBI Taxonomy" id="2763016"/>
    <lineage>
        <taxon>Bacteria</taxon>
        <taxon>Bacillati</taxon>
        <taxon>Bacillota</taxon>
        <taxon>Clostridia</taxon>
        <taxon>Eubacteriales</taxon>
        <taxon>Oscillospiraceae</taxon>
        <taxon>Anaerofilum</taxon>
    </lineage>
</organism>
<gene>
    <name evidence="5" type="ORF">H8S23_03035</name>
</gene>
<dbReference type="InterPro" id="IPR018060">
    <property type="entry name" value="HTH_AraC"/>
</dbReference>
<name>A0A923IDN9_9FIRM</name>
<sequence>MKRSIRPMRFNPGQEMQSREIELRYCLDADSPTVEFHAHPFYELYLFCEGDLQSYVVGSRSYQLKRGDILLIPPTVMHHPIFQQDAHQYKRYVLWLSDDFLKNIVALDPDMDYAMRLCREREEYMVRCSTPALAQTLENYLQTIWFEMQGEALCRTACAHYACINFLVQLNRTISDKNIVSGIHGHKSPLLDKLVTYIHENYASPITLQGTAEHFFVSPSTVEHLFSQKLGKSFYRYVIECRIITAQSLILSGVPLKTVSRSCGYPDYSNFYKAFTREVGVSPSEFRTFAPPNHFQIPPLD</sequence>
<dbReference type="Proteomes" id="UP000659630">
    <property type="component" value="Unassembled WGS sequence"/>
</dbReference>
<evidence type="ECO:0000313" key="6">
    <source>
        <dbReference type="Proteomes" id="UP000659630"/>
    </source>
</evidence>
<dbReference type="InterPro" id="IPR037923">
    <property type="entry name" value="HTH-like"/>
</dbReference>
<dbReference type="Pfam" id="PF12833">
    <property type="entry name" value="HTH_18"/>
    <property type="match status" value="1"/>
</dbReference>
<keyword evidence="3" id="KW-0804">Transcription</keyword>
<dbReference type="Gene3D" id="1.10.10.60">
    <property type="entry name" value="Homeodomain-like"/>
    <property type="match status" value="2"/>
</dbReference>
<dbReference type="RefSeq" id="WP_186886822.1">
    <property type="nucleotide sequence ID" value="NZ_JACONZ010000001.1"/>
</dbReference>
<proteinExistence type="predicted"/>
<dbReference type="InterPro" id="IPR009057">
    <property type="entry name" value="Homeodomain-like_sf"/>
</dbReference>
<evidence type="ECO:0000256" key="3">
    <source>
        <dbReference type="ARBA" id="ARBA00023163"/>
    </source>
</evidence>
<evidence type="ECO:0000313" key="5">
    <source>
        <dbReference type="EMBL" id="MBC5580472.1"/>
    </source>
</evidence>
<dbReference type="SUPFAM" id="SSF46689">
    <property type="entry name" value="Homeodomain-like"/>
    <property type="match status" value="2"/>
</dbReference>
<evidence type="ECO:0000256" key="1">
    <source>
        <dbReference type="ARBA" id="ARBA00023015"/>
    </source>
</evidence>
<dbReference type="PROSITE" id="PS01124">
    <property type="entry name" value="HTH_ARAC_FAMILY_2"/>
    <property type="match status" value="1"/>
</dbReference>
<dbReference type="EMBL" id="JACONZ010000001">
    <property type="protein sequence ID" value="MBC5580472.1"/>
    <property type="molecule type" value="Genomic_DNA"/>
</dbReference>
<dbReference type="Gene3D" id="2.60.120.10">
    <property type="entry name" value="Jelly Rolls"/>
    <property type="match status" value="1"/>
</dbReference>
<dbReference type="InterPro" id="IPR014710">
    <property type="entry name" value="RmlC-like_jellyroll"/>
</dbReference>
<feature type="domain" description="HTH araC/xylS-type" evidence="4">
    <location>
        <begin position="192"/>
        <end position="289"/>
    </location>
</feature>
<accession>A0A923IDN9</accession>
<dbReference type="InterPro" id="IPR018062">
    <property type="entry name" value="HTH_AraC-typ_CS"/>
</dbReference>
<dbReference type="PROSITE" id="PS00041">
    <property type="entry name" value="HTH_ARAC_FAMILY_1"/>
    <property type="match status" value="1"/>
</dbReference>
<dbReference type="GO" id="GO:0003700">
    <property type="term" value="F:DNA-binding transcription factor activity"/>
    <property type="evidence" value="ECO:0007669"/>
    <property type="project" value="InterPro"/>
</dbReference>
<dbReference type="Pfam" id="PF02311">
    <property type="entry name" value="AraC_binding"/>
    <property type="match status" value="1"/>
</dbReference>
<dbReference type="GO" id="GO:0043565">
    <property type="term" value="F:sequence-specific DNA binding"/>
    <property type="evidence" value="ECO:0007669"/>
    <property type="project" value="InterPro"/>
</dbReference>
<reference evidence="5" key="1">
    <citation type="submission" date="2020-08" db="EMBL/GenBank/DDBJ databases">
        <title>Genome public.</title>
        <authorList>
            <person name="Liu C."/>
            <person name="Sun Q."/>
        </authorList>
    </citation>
    <scope>NUCLEOTIDE SEQUENCE</scope>
    <source>
        <strain evidence="5">BX8</strain>
    </source>
</reference>
<dbReference type="PANTHER" id="PTHR43280">
    <property type="entry name" value="ARAC-FAMILY TRANSCRIPTIONAL REGULATOR"/>
    <property type="match status" value="1"/>
</dbReference>
<keyword evidence="1" id="KW-0805">Transcription regulation</keyword>
<dbReference type="SUPFAM" id="SSF51215">
    <property type="entry name" value="Regulatory protein AraC"/>
    <property type="match status" value="1"/>
</dbReference>
<dbReference type="InterPro" id="IPR003313">
    <property type="entry name" value="AraC-bd"/>
</dbReference>
<evidence type="ECO:0000259" key="4">
    <source>
        <dbReference type="PROSITE" id="PS01124"/>
    </source>
</evidence>
<dbReference type="SMART" id="SM00342">
    <property type="entry name" value="HTH_ARAC"/>
    <property type="match status" value="1"/>
</dbReference>